<feature type="compositionally biased region" description="Polar residues" evidence="1">
    <location>
        <begin position="19"/>
        <end position="36"/>
    </location>
</feature>
<gene>
    <name evidence="2" type="ORF">CSSPJE1EN2_LOCUS18749</name>
</gene>
<evidence type="ECO:0000256" key="1">
    <source>
        <dbReference type="SAM" id="MobiDB-lite"/>
    </source>
</evidence>
<name>A0ABP1BLN6_9BRYO</name>
<evidence type="ECO:0000313" key="3">
    <source>
        <dbReference type="Proteomes" id="UP001497522"/>
    </source>
</evidence>
<organism evidence="2 3">
    <name type="scientific">Sphagnum jensenii</name>
    <dbReference type="NCBI Taxonomy" id="128206"/>
    <lineage>
        <taxon>Eukaryota</taxon>
        <taxon>Viridiplantae</taxon>
        <taxon>Streptophyta</taxon>
        <taxon>Embryophyta</taxon>
        <taxon>Bryophyta</taxon>
        <taxon>Sphagnophytina</taxon>
        <taxon>Sphagnopsida</taxon>
        <taxon>Sphagnales</taxon>
        <taxon>Sphagnaceae</taxon>
        <taxon>Sphagnum</taxon>
    </lineage>
</organism>
<feature type="compositionally biased region" description="Basic and acidic residues" evidence="1">
    <location>
        <begin position="37"/>
        <end position="47"/>
    </location>
</feature>
<reference evidence="2" key="1">
    <citation type="submission" date="2024-03" db="EMBL/GenBank/DDBJ databases">
        <authorList>
            <consortium name="ELIXIR-Norway"/>
            <consortium name="Elixir Norway"/>
        </authorList>
    </citation>
    <scope>NUCLEOTIDE SEQUENCE</scope>
</reference>
<dbReference type="EMBL" id="OZ023706">
    <property type="protein sequence ID" value="CAK9876707.1"/>
    <property type="molecule type" value="Genomic_DNA"/>
</dbReference>
<feature type="compositionally biased region" description="Low complexity" evidence="1">
    <location>
        <begin position="1"/>
        <end position="18"/>
    </location>
</feature>
<feature type="region of interest" description="Disordered" evidence="1">
    <location>
        <begin position="1"/>
        <end position="55"/>
    </location>
</feature>
<protein>
    <submittedName>
        <fullName evidence="2">Uncharacterized protein</fullName>
    </submittedName>
</protein>
<accession>A0ABP1BLN6</accession>
<sequence>MMNLQGQQAKEQQQGGPQTSVAQRQHQPRQFLNNLQDEARDASREALEAQQEAQEAMKHAYQKQIAAQEKAQQASQQVLAQQDMAKQVANAAATQAAERAAIEQREIVEKRLGQASIAQQAANAALNAHAISQTSSQQSVSTSPVVQPGQPVQAFNQNVQASGVQPLGTGATQGQQVISAQVCQQMLLQAADQMREAAIAQMTTAQSLASSGLDPNSQQVARQEAEAAQHRMAVAQQLVTAAQSADTAMQAAADIPHLSSIM</sequence>
<evidence type="ECO:0000313" key="2">
    <source>
        <dbReference type="EMBL" id="CAK9876707.1"/>
    </source>
</evidence>
<proteinExistence type="predicted"/>
<keyword evidence="3" id="KW-1185">Reference proteome</keyword>
<dbReference type="Proteomes" id="UP001497522">
    <property type="component" value="Chromosome 5"/>
</dbReference>